<protein>
    <recommendedName>
        <fullName evidence="1">DSBA-like thioredoxin domain-containing protein</fullName>
    </recommendedName>
</protein>
<organism evidence="2 3">
    <name type="scientific">Brevibacterium aurantiacum</name>
    <dbReference type="NCBI Taxonomy" id="273384"/>
    <lineage>
        <taxon>Bacteria</taxon>
        <taxon>Bacillati</taxon>
        <taxon>Actinomycetota</taxon>
        <taxon>Actinomycetes</taxon>
        <taxon>Micrococcales</taxon>
        <taxon>Brevibacteriaceae</taxon>
        <taxon>Brevibacterium</taxon>
    </lineage>
</organism>
<accession>A0A2A3YQ73</accession>
<evidence type="ECO:0000313" key="3">
    <source>
        <dbReference type="Proteomes" id="UP000218620"/>
    </source>
</evidence>
<comment type="caution">
    <text evidence="2">The sequence shown here is derived from an EMBL/GenBank/DDBJ whole genome shotgun (WGS) entry which is preliminary data.</text>
</comment>
<dbReference type="GO" id="GO:0016491">
    <property type="term" value="F:oxidoreductase activity"/>
    <property type="evidence" value="ECO:0007669"/>
    <property type="project" value="InterPro"/>
</dbReference>
<dbReference type="EMBL" id="NRGQ01000035">
    <property type="protein sequence ID" value="PCC41431.1"/>
    <property type="molecule type" value="Genomic_DNA"/>
</dbReference>
<name>A0A2A3YQ73_BREAU</name>
<dbReference type="Proteomes" id="UP000218620">
    <property type="component" value="Unassembled WGS sequence"/>
</dbReference>
<reference evidence="2 3" key="1">
    <citation type="journal article" date="2017" name="Elife">
        <title>Extensive horizontal gene transfer in cheese-associated bacteria.</title>
        <authorList>
            <person name="Bonham K.S."/>
            <person name="Wolfe B.E."/>
            <person name="Dutton R.J."/>
        </authorList>
    </citation>
    <scope>NUCLEOTIDE SEQUENCE [LARGE SCALE GENOMIC DNA]</scope>
    <source>
        <strain evidence="2 3">962_8</strain>
    </source>
</reference>
<dbReference type="RefSeq" id="WP_096179048.1">
    <property type="nucleotide sequence ID" value="NZ_JABUXX010000016.1"/>
</dbReference>
<dbReference type="SUPFAM" id="SSF52833">
    <property type="entry name" value="Thioredoxin-like"/>
    <property type="match status" value="1"/>
</dbReference>
<dbReference type="AlphaFoldDB" id="A0A2A3YQ73"/>
<dbReference type="PANTHER" id="PTHR13887:SF41">
    <property type="entry name" value="THIOREDOXIN SUPERFAMILY PROTEIN"/>
    <property type="match status" value="1"/>
</dbReference>
<dbReference type="InterPro" id="IPR036249">
    <property type="entry name" value="Thioredoxin-like_sf"/>
</dbReference>
<dbReference type="PANTHER" id="PTHR13887">
    <property type="entry name" value="GLUTATHIONE S-TRANSFERASE KAPPA"/>
    <property type="match status" value="1"/>
</dbReference>
<feature type="domain" description="DSBA-like thioredoxin" evidence="1">
    <location>
        <begin position="6"/>
        <end position="177"/>
    </location>
</feature>
<gene>
    <name evidence="2" type="ORF">CIK65_17610</name>
</gene>
<evidence type="ECO:0000259" key="1">
    <source>
        <dbReference type="Pfam" id="PF01323"/>
    </source>
</evidence>
<dbReference type="InterPro" id="IPR001853">
    <property type="entry name" value="DSBA-like_thioredoxin_dom"/>
</dbReference>
<evidence type="ECO:0000313" key="2">
    <source>
        <dbReference type="EMBL" id="PCC41431.1"/>
    </source>
</evidence>
<proteinExistence type="predicted"/>
<dbReference type="Gene3D" id="3.40.30.10">
    <property type="entry name" value="Glutaredoxin"/>
    <property type="match status" value="1"/>
</dbReference>
<sequence length="197" mass="21478">MTPKVSLIIDIACAWSYIAFERVASVISDQGGDLDTYPLGFLPHQLDPSATTTGEPLLRVLRERFGPGVDQENERVRAIAAMDGITLDYASGIHSNTFDAHRAIYDASQAGRGASMVRALFRAHFSEGKNIADPIFLEATAQGLGVELTRDESTRHVRESLDFVREKKISAVPVLLWESGATLTGMHSKGDLADLLH</sequence>
<dbReference type="Pfam" id="PF01323">
    <property type="entry name" value="DSBA"/>
    <property type="match status" value="1"/>
</dbReference>